<dbReference type="EMBL" id="CM012449">
    <property type="protein sequence ID" value="RVE64802.1"/>
    <property type="molecule type" value="Genomic_DNA"/>
</dbReference>
<organism evidence="7 8">
    <name type="scientific">Oryzias javanicus</name>
    <name type="common">Javanese ricefish</name>
    <name type="synonym">Aplocheilus javanicus</name>
    <dbReference type="NCBI Taxonomy" id="123683"/>
    <lineage>
        <taxon>Eukaryota</taxon>
        <taxon>Metazoa</taxon>
        <taxon>Chordata</taxon>
        <taxon>Craniata</taxon>
        <taxon>Vertebrata</taxon>
        <taxon>Euteleostomi</taxon>
        <taxon>Actinopterygii</taxon>
        <taxon>Neopterygii</taxon>
        <taxon>Teleostei</taxon>
        <taxon>Neoteleostei</taxon>
        <taxon>Acanthomorphata</taxon>
        <taxon>Ovalentaria</taxon>
        <taxon>Atherinomorphae</taxon>
        <taxon>Beloniformes</taxon>
        <taxon>Adrianichthyidae</taxon>
        <taxon>Oryziinae</taxon>
        <taxon>Oryzias</taxon>
    </lineage>
</organism>
<dbReference type="Pfam" id="PF04505">
    <property type="entry name" value="CD225"/>
    <property type="match status" value="1"/>
</dbReference>
<evidence type="ECO:0000256" key="5">
    <source>
        <dbReference type="ARBA" id="ARBA00023136"/>
    </source>
</evidence>
<keyword evidence="8" id="KW-1185">Reference proteome</keyword>
<proteinExistence type="inferred from homology"/>
<dbReference type="InterPro" id="IPR051423">
    <property type="entry name" value="CD225/Dispanin"/>
</dbReference>
<dbReference type="OrthoDB" id="6083617at2759"/>
<feature type="transmembrane region" description="Helical" evidence="6">
    <location>
        <begin position="61"/>
        <end position="81"/>
    </location>
</feature>
<evidence type="ECO:0000256" key="2">
    <source>
        <dbReference type="ARBA" id="ARBA00006843"/>
    </source>
</evidence>
<evidence type="ECO:0000313" key="7">
    <source>
        <dbReference type="EMBL" id="RVE64802.1"/>
    </source>
</evidence>
<gene>
    <name evidence="7" type="ORF">OJAV_G00129620</name>
</gene>
<accession>A0A437CPQ4</accession>
<keyword evidence="3 6" id="KW-0812">Transmembrane</keyword>
<dbReference type="GO" id="GO:0016020">
    <property type="term" value="C:membrane"/>
    <property type="evidence" value="ECO:0007669"/>
    <property type="project" value="UniProtKB-SubCell"/>
</dbReference>
<feature type="transmembrane region" description="Helical" evidence="6">
    <location>
        <begin position="13"/>
        <end position="33"/>
    </location>
</feature>
<evidence type="ECO:0000256" key="3">
    <source>
        <dbReference type="ARBA" id="ARBA00022692"/>
    </source>
</evidence>
<name>A0A437CPQ4_ORYJA</name>
<keyword evidence="5 6" id="KW-0472">Membrane</keyword>
<sequence>MEGRLGRTDAPTYLVWSIFNTACCCLPLGIAAIHYSNRVKEANSVGNGVEAEDASRMARNLNITGVVLGLIFTIIFIVYYVNAHKVG</sequence>
<comment type="similarity">
    <text evidence="2">Belongs to the CD225/Dispanin family.</text>
</comment>
<dbReference type="OMA" id="IVYSCKA"/>
<evidence type="ECO:0000256" key="4">
    <source>
        <dbReference type="ARBA" id="ARBA00022989"/>
    </source>
</evidence>
<reference evidence="7 8" key="2">
    <citation type="submission" date="2019-01" db="EMBL/GenBank/DDBJ databases">
        <title>A chromosome length genome reference of the Java medaka (oryzias javanicus).</title>
        <authorList>
            <person name="Herpin A."/>
            <person name="Takehana Y."/>
            <person name="Naruse K."/>
            <person name="Ansai S."/>
            <person name="Kawaguchi M."/>
        </authorList>
    </citation>
    <scope>NUCLEOTIDE SEQUENCE [LARGE SCALE GENOMIC DNA]</scope>
    <source>
        <strain evidence="7">RS831</strain>
        <tissue evidence="7">Whole body</tissue>
    </source>
</reference>
<dbReference type="InterPro" id="IPR007593">
    <property type="entry name" value="CD225/Dispanin_fam"/>
</dbReference>
<reference evidence="7 8" key="1">
    <citation type="submission" date="2018-11" db="EMBL/GenBank/DDBJ databases">
        <authorList>
            <person name="Lopez-Roques C."/>
            <person name="Donnadieu C."/>
            <person name="Bouchez O."/>
            <person name="Klopp C."/>
            <person name="Cabau C."/>
            <person name="Zahm M."/>
        </authorList>
    </citation>
    <scope>NUCLEOTIDE SEQUENCE [LARGE SCALE GENOMIC DNA]</scope>
    <source>
        <strain evidence="7">RS831</strain>
        <tissue evidence="7">Whole body</tissue>
    </source>
</reference>
<dbReference type="PANTHER" id="PTHR14948">
    <property type="entry name" value="NG5"/>
    <property type="match status" value="1"/>
</dbReference>
<keyword evidence="4 6" id="KW-1133">Transmembrane helix</keyword>
<dbReference type="Proteomes" id="UP000283210">
    <property type="component" value="Chromosome 13"/>
</dbReference>
<comment type="subcellular location">
    <subcellularLocation>
        <location evidence="1">Membrane</location>
    </subcellularLocation>
</comment>
<evidence type="ECO:0000256" key="1">
    <source>
        <dbReference type="ARBA" id="ARBA00004370"/>
    </source>
</evidence>
<dbReference type="PANTHER" id="PTHR14948:SF46">
    <property type="entry name" value="DISPANIN SUBFAMILY A MEMBER 2B-LIKE-RELATED"/>
    <property type="match status" value="1"/>
</dbReference>
<dbReference type="AlphaFoldDB" id="A0A437CPQ4"/>
<evidence type="ECO:0000256" key="6">
    <source>
        <dbReference type="SAM" id="Phobius"/>
    </source>
</evidence>
<evidence type="ECO:0000313" key="8">
    <source>
        <dbReference type="Proteomes" id="UP000283210"/>
    </source>
</evidence>
<protein>
    <submittedName>
        <fullName evidence="7">Uncharacterized protein</fullName>
    </submittedName>
</protein>